<evidence type="ECO:0000313" key="3">
    <source>
        <dbReference type="Proteomes" id="UP000198953"/>
    </source>
</evidence>
<proteinExistence type="predicted"/>
<dbReference type="EMBL" id="FOBF01000016">
    <property type="protein sequence ID" value="SEM67532.1"/>
    <property type="molecule type" value="Genomic_DNA"/>
</dbReference>
<dbReference type="RefSeq" id="WP_091103827.1">
    <property type="nucleotide sequence ID" value="NZ_FOBF01000016.1"/>
</dbReference>
<feature type="signal peptide" evidence="1">
    <location>
        <begin position="1"/>
        <end position="27"/>
    </location>
</feature>
<dbReference type="Proteomes" id="UP000198953">
    <property type="component" value="Unassembled WGS sequence"/>
</dbReference>
<dbReference type="OrthoDB" id="3540565at2"/>
<gene>
    <name evidence="2" type="ORF">SAMN05660976_05754</name>
</gene>
<dbReference type="PROSITE" id="PS51257">
    <property type="entry name" value="PROKAR_LIPOPROTEIN"/>
    <property type="match status" value="1"/>
</dbReference>
<evidence type="ECO:0000256" key="1">
    <source>
        <dbReference type="SAM" id="SignalP"/>
    </source>
</evidence>
<protein>
    <recommendedName>
        <fullName evidence="4">Lipoprotein</fullName>
    </recommendedName>
</protein>
<organism evidence="2 3">
    <name type="scientific">Nonomuraea pusilla</name>
    <dbReference type="NCBI Taxonomy" id="46177"/>
    <lineage>
        <taxon>Bacteria</taxon>
        <taxon>Bacillati</taxon>
        <taxon>Actinomycetota</taxon>
        <taxon>Actinomycetes</taxon>
        <taxon>Streptosporangiales</taxon>
        <taxon>Streptosporangiaceae</taxon>
        <taxon>Nonomuraea</taxon>
    </lineage>
</organism>
<dbReference type="AlphaFoldDB" id="A0A1H8A9G6"/>
<evidence type="ECO:0000313" key="2">
    <source>
        <dbReference type="EMBL" id="SEM67532.1"/>
    </source>
</evidence>
<accession>A0A1H8A9G6</accession>
<evidence type="ECO:0008006" key="4">
    <source>
        <dbReference type="Google" id="ProtNLM"/>
    </source>
</evidence>
<sequence>MSSSRRRGAHARRSIACLAATAVCALAACGPAADPTSSGASATGSLDAATQQLVGDATRLLEAARLRAAQDGAVDDDSCLPGEVRRLYRAAGDLPDPAPGLLEVLSSMGYAEIEDDLDLRDEDDEIAVLRHPDSRLVFELTVHPHATPNVEIVGKTTCYRKQP</sequence>
<name>A0A1H8A9G6_9ACTN</name>
<keyword evidence="3" id="KW-1185">Reference proteome</keyword>
<feature type="chain" id="PRO_5011645785" description="Lipoprotein" evidence="1">
    <location>
        <begin position="28"/>
        <end position="163"/>
    </location>
</feature>
<reference evidence="2 3" key="1">
    <citation type="submission" date="2016-10" db="EMBL/GenBank/DDBJ databases">
        <authorList>
            <person name="de Groot N.N."/>
        </authorList>
    </citation>
    <scope>NUCLEOTIDE SEQUENCE [LARGE SCALE GENOMIC DNA]</scope>
    <source>
        <strain evidence="2 3">DSM 43357</strain>
    </source>
</reference>
<keyword evidence="1" id="KW-0732">Signal</keyword>